<name>T1D462_9ZZZZ</name>
<accession>T1D462</accession>
<dbReference type="EMBL" id="AUZY01000881">
    <property type="protein sequence ID" value="EQD77090.1"/>
    <property type="molecule type" value="Genomic_DNA"/>
</dbReference>
<organism evidence="2">
    <name type="scientific">mine drainage metagenome</name>
    <dbReference type="NCBI Taxonomy" id="410659"/>
    <lineage>
        <taxon>unclassified sequences</taxon>
        <taxon>metagenomes</taxon>
        <taxon>ecological metagenomes</taxon>
    </lineage>
</organism>
<gene>
    <name evidence="2" type="ORF">B1B_01260</name>
</gene>
<proteinExistence type="predicted"/>
<protein>
    <recommendedName>
        <fullName evidence="3">MULE transposase, conserved domain protein</fullName>
    </recommendedName>
</protein>
<feature type="region of interest" description="Disordered" evidence="1">
    <location>
        <begin position="513"/>
        <end position="536"/>
    </location>
</feature>
<evidence type="ECO:0000256" key="1">
    <source>
        <dbReference type="SAM" id="MobiDB-lite"/>
    </source>
</evidence>
<feature type="non-terminal residue" evidence="2">
    <location>
        <position position="1"/>
    </location>
</feature>
<feature type="non-terminal residue" evidence="2">
    <location>
        <position position="536"/>
    </location>
</feature>
<sequence length="536" mass="59971">APPLARTSLAPPPPCPACGIPPKIQGRRESTTLLTLQGPETIALDNWGCPQGHPEGAWTSSFRDTLAAPYHVFGLDVMLAVGLARFGLDLPEKRVRALFEDGCALPLAQSTISRLSVEFLVRWRMFCEERLPLATRALGGLVVQFDGTGEPSGGKRVTYRAREARTGLTLWADPLVSESEGEVARFYQTFQERYGTPVLSLRDDGTAAKKAMATIFPGMPVGEDHWHFFDNLGPVILRDYPGLMKGLTDRDGLSDLTKWSHTLPVAGWGLETLEKVWVRATLEWIEGARAHPGGFPWELAYVEVAKRLERVQTMAGKLLALNVRLHQFVPEVVKLKERVEALRNREGVRRALFGLRSEIWLWEELRRVARVERDRRGREELAPLTRADVVEVKAAIEAAGEKFVSLGDWARPIWATVAARFEEHGPYLWAEVPGLGVVIRSTVALERDHGADRRRIRHRTGGRESAVEMDVHGGLLAFWANVRCPWFVEHGLKGVNLWEEFARQDPGEVARRIEASRRKGGGRGWSYGRGKKRDSS</sequence>
<reference evidence="2" key="2">
    <citation type="journal article" date="2014" name="ISME J.">
        <title>Microbial stratification in low pH oxic and suboxic macroscopic growths along an acid mine drainage.</title>
        <authorList>
            <person name="Mendez-Garcia C."/>
            <person name="Mesa V."/>
            <person name="Sprenger R.R."/>
            <person name="Richter M."/>
            <person name="Diez M.S."/>
            <person name="Solano J."/>
            <person name="Bargiela R."/>
            <person name="Golyshina O.V."/>
            <person name="Manteca A."/>
            <person name="Ramos J.L."/>
            <person name="Gallego J.R."/>
            <person name="Llorente I."/>
            <person name="Martins Dos Santos V.A."/>
            <person name="Jensen O.N."/>
            <person name="Pelaez A.I."/>
            <person name="Sanchez J."/>
            <person name="Ferrer M."/>
        </authorList>
    </citation>
    <scope>NUCLEOTIDE SEQUENCE</scope>
</reference>
<evidence type="ECO:0008006" key="3">
    <source>
        <dbReference type="Google" id="ProtNLM"/>
    </source>
</evidence>
<reference evidence="2" key="1">
    <citation type="submission" date="2013-08" db="EMBL/GenBank/DDBJ databases">
        <authorList>
            <person name="Mendez C."/>
            <person name="Richter M."/>
            <person name="Ferrer M."/>
            <person name="Sanchez J."/>
        </authorList>
    </citation>
    <scope>NUCLEOTIDE SEQUENCE</scope>
</reference>
<evidence type="ECO:0000313" key="2">
    <source>
        <dbReference type="EMBL" id="EQD77090.1"/>
    </source>
</evidence>
<comment type="caution">
    <text evidence="2">The sequence shown here is derived from an EMBL/GenBank/DDBJ whole genome shotgun (WGS) entry which is preliminary data.</text>
</comment>
<dbReference type="AlphaFoldDB" id="T1D462"/>